<evidence type="ECO:0000313" key="8">
    <source>
        <dbReference type="EMBL" id="ORX73886.1"/>
    </source>
</evidence>
<keyword evidence="4" id="KW-0256">Endoplasmic reticulum</keyword>
<dbReference type="EMBL" id="MCFD01000001">
    <property type="protein sequence ID" value="ORX73886.1"/>
    <property type="molecule type" value="Genomic_DNA"/>
</dbReference>
<dbReference type="PANTHER" id="PTHR12906:SF0">
    <property type="entry name" value="GEL COMPLEX SUBUNIT OPTI"/>
    <property type="match status" value="1"/>
</dbReference>
<comment type="caution">
    <text evidence="8">The sequence shown here is derived from an EMBL/GenBank/DDBJ whole genome shotgun (WGS) entry which is preliminary data.</text>
</comment>
<dbReference type="Pfam" id="PF07019">
    <property type="entry name" value="EMC6"/>
    <property type="match status" value="1"/>
</dbReference>
<comment type="subcellular location">
    <subcellularLocation>
        <location evidence="1">Endoplasmic reticulum membrane</location>
        <topology evidence="1">Multi-pass membrane protein</topology>
    </subcellularLocation>
</comment>
<evidence type="ECO:0000256" key="3">
    <source>
        <dbReference type="ARBA" id="ARBA00022692"/>
    </source>
</evidence>
<dbReference type="PANTHER" id="PTHR12906">
    <property type="entry name" value="PROTEIN C20ORF24 RAB5-INTERACTING PROTEIN"/>
    <property type="match status" value="1"/>
</dbReference>
<dbReference type="InterPro" id="IPR010742">
    <property type="entry name" value="RCAF1"/>
</dbReference>
<dbReference type="GO" id="GO:0005739">
    <property type="term" value="C:mitochondrion"/>
    <property type="evidence" value="ECO:0007669"/>
    <property type="project" value="GOC"/>
</dbReference>
<keyword evidence="6 7" id="KW-0472">Membrane</keyword>
<proteinExistence type="inferred from homology"/>
<reference evidence="8 9" key="1">
    <citation type="submission" date="2016-07" db="EMBL/GenBank/DDBJ databases">
        <title>Pervasive Adenine N6-methylation of Active Genes in Fungi.</title>
        <authorList>
            <consortium name="DOE Joint Genome Institute"/>
            <person name="Mondo S.J."/>
            <person name="Dannebaum R.O."/>
            <person name="Kuo R.C."/>
            <person name="Labutti K."/>
            <person name="Haridas S."/>
            <person name="Kuo A."/>
            <person name="Salamov A."/>
            <person name="Ahrendt S.R."/>
            <person name="Lipzen A."/>
            <person name="Sullivan W."/>
            <person name="Andreopoulos W.B."/>
            <person name="Clum A."/>
            <person name="Lindquist E."/>
            <person name="Daum C."/>
            <person name="Ramamoorthy G.K."/>
            <person name="Gryganskyi A."/>
            <person name="Culley D."/>
            <person name="Magnuson J.K."/>
            <person name="James T.Y."/>
            <person name="O'Malley M.A."/>
            <person name="Stajich J.E."/>
            <person name="Spatafora J.W."/>
            <person name="Visel A."/>
            <person name="Grigoriev I.V."/>
        </authorList>
    </citation>
    <scope>NUCLEOTIDE SEQUENCE [LARGE SCALE GENOMIC DNA]</scope>
    <source>
        <strain evidence="8 9">ATCC 12442</strain>
    </source>
</reference>
<evidence type="ECO:0000256" key="2">
    <source>
        <dbReference type="ARBA" id="ARBA00009436"/>
    </source>
</evidence>
<dbReference type="GO" id="GO:0005789">
    <property type="term" value="C:endoplasmic reticulum membrane"/>
    <property type="evidence" value="ECO:0007669"/>
    <property type="project" value="UniProtKB-SubCell"/>
</dbReference>
<organism evidence="8 9">
    <name type="scientific">Linderina pennispora</name>
    <dbReference type="NCBI Taxonomy" id="61395"/>
    <lineage>
        <taxon>Eukaryota</taxon>
        <taxon>Fungi</taxon>
        <taxon>Fungi incertae sedis</taxon>
        <taxon>Zoopagomycota</taxon>
        <taxon>Kickxellomycotina</taxon>
        <taxon>Kickxellomycetes</taxon>
        <taxon>Kickxellales</taxon>
        <taxon>Kickxellaceae</taxon>
        <taxon>Linderina</taxon>
    </lineage>
</organism>
<gene>
    <name evidence="8" type="ORF">DL89DRAFT_289577</name>
</gene>
<evidence type="ECO:0000256" key="6">
    <source>
        <dbReference type="ARBA" id="ARBA00023136"/>
    </source>
</evidence>
<dbReference type="GO" id="GO:0097250">
    <property type="term" value="P:mitochondrial respirasome assembly"/>
    <property type="evidence" value="ECO:0007669"/>
    <property type="project" value="InterPro"/>
</dbReference>
<dbReference type="OrthoDB" id="286395at2759"/>
<dbReference type="STRING" id="61395.A0A1Y1WL02"/>
<evidence type="ECO:0000256" key="1">
    <source>
        <dbReference type="ARBA" id="ARBA00004477"/>
    </source>
</evidence>
<dbReference type="InterPro" id="IPR029008">
    <property type="entry name" value="EMC6-like"/>
</dbReference>
<feature type="transmembrane region" description="Helical" evidence="7">
    <location>
        <begin position="62"/>
        <end position="79"/>
    </location>
</feature>
<dbReference type="AlphaFoldDB" id="A0A1Y1WL02"/>
<name>A0A1Y1WL02_9FUNG</name>
<evidence type="ECO:0000313" key="9">
    <source>
        <dbReference type="Proteomes" id="UP000193922"/>
    </source>
</evidence>
<evidence type="ECO:0000256" key="4">
    <source>
        <dbReference type="ARBA" id="ARBA00022824"/>
    </source>
</evidence>
<evidence type="ECO:0000256" key="7">
    <source>
        <dbReference type="SAM" id="Phobius"/>
    </source>
</evidence>
<dbReference type="RefSeq" id="XP_040747097.1">
    <property type="nucleotide sequence ID" value="XM_040889970.1"/>
</dbReference>
<feature type="transmembrane region" description="Helical" evidence="7">
    <location>
        <begin position="36"/>
        <end position="55"/>
    </location>
</feature>
<keyword evidence="9" id="KW-1185">Reference proteome</keyword>
<keyword evidence="5 7" id="KW-1133">Transmembrane helix</keyword>
<dbReference type="GeneID" id="63806618"/>
<sequence>MSARTEKSKEPAPKLSIWQKALLRDEEWQKDELRTLVFWIVFGFSVVLGVFYGLLSLRGLPCLIGYFIGSVAVPTIYWTNYLGVDDEDFGGKMEVLGDSIGAGFASFTLTWIGVYTAMQS</sequence>
<dbReference type="Proteomes" id="UP000193922">
    <property type="component" value="Unassembled WGS sequence"/>
</dbReference>
<evidence type="ECO:0000256" key="5">
    <source>
        <dbReference type="ARBA" id="ARBA00022989"/>
    </source>
</evidence>
<accession>A0A1Y1WL02</accession>
<keyword evidence="3 7" id="KW-0812">Transmembrane</keyword>
<protein>
    <submittedName>
        <fullName evidence="8">Rab5-interacting</fullName>
    </submittedName>
</protein>
<comment type="similarity">
    <text evidence="2">Belongs to the EMC6 family.</text>
</comment>
<feature type="transmembrane region" description="Helical" evidence="7">
    <location>
        <begin position="99"/>
        <end position="118"/>
    </location>
</feature>